<dbReference type="Proteomes" id="UP000324222">
    <property type="component" value="Unassembled WGS sequence"/>
</dbReference>
<keyword evidence="2" id="KW-1185">Reference proteome</keyword>
<comment type="caution">
    <text evidence="1">The sequence shown here is derived from an EMBL/GenBank/DDBJ whole genome shotgun (WGS) entry which is preliminary data.</text>
</comment>
<evidence type="ECO:0000313" key="1">
    <source>
        <dbReference type="EMBL" id="MPC15782.1"/>
    </source>
</evidence>
<organism evidence="1 2">
    <name type="scientific">Portunus trituberculatus</name>
    <name type="common">Swimming crab</name>
    <name type="synonym">Neptunus trituberculatus</name>
    <dbReference type="NCBI Taxonomy" id="210409"/>
    <lineage>
        <taxon>Eukaryota</taxon>
        <taxon>Metazoa</taxon>
        <taxon>Ecdysozoa</taxon>
        <taxon>Arthropoda</taxon>
        <taxon>Crustacea</taxon>
        <taxon>Multicrustacea</taxon>
        <taxon>Malacostraca</taxon>
        <taxon>Eumalacostraca</taxon>
        <taxon>Eucarida</taxon>
        <taxon>Decapoda</taxon>
        <taxon>Pleocyemata</taxon>
        <taxon>Brachyura</taxon>
        <taxon>Eubrachyura</taxon>
        <taxon>Portunoidea</taxon>
        <taxon>Portunidae</taxon>
        <taxon>Portuninae</taxon>
        <taxon>Portunus</taxon>
    </lineage>
</organism>
<gene>
    <name evidence="1" type="ORF">E2C01_008585</name>
</gene>
<sequence length="63" mass="6420">MSTSQSKEWCRAGDGVAGRPILGGSTQQAVVGEAGLGGTGRGGVWWGLHLAQQGAPQLKFVLV</sequence>
<protein>
    <submittedName>
        <fullName evidence="1">Uncharacterized protein</fullName>
    </submittedName>
</protein>
<dbReference type="EMBL" id="VSRR010000454">
    <property type="protein sequence ID" value="MPC15782.1"/>
    <property type="molecule type" value="Genomic_DNA"/>
</dbReference>
<reference evidence="1 2" key="1">
    <citation type="submission" date="2019-05" db="EMBL/GenBank/DDBJ databases">
        <title>Another draft genome of Portunus trituberculatus and its Hox gene families provides insights of decapod evolution.</title>
        <authorList>
            <person name="Jeong J.-H."/>
            <person name="Song I."/>
            <person name="Kim S."/>
            <person name="Choi T."/>
            <person name="Kim D."/>
            <person name="Ryu S."/>
            <person name="Kim W."/>
        </authorList>
    </citation>
    <scope>NUCLEOTIDE SEQUENCE [LARGE SCALE GENOMIC DNA]</scope>
    <source>
        <tissue evidence="1">Muscle</tissue>
    </source>
</reference>
<evidence type="ECO:0000313" key="2">
    <source>
        <dbReference type="Proteomes" id="UP000324222"/>
    </source>
</evidence>
<proteinExistence type="predicted"/>
<dbReference type="AlphaFoldDB" id="A0A5B7D159"/>
<name>A0A5B7D159_PORTR</name>
<accession>A0A5B7D159</accession>